<dbReference type="SUPFAM" id="SSF52058">
    <property type="entry name" value="L domain-like"/>
    <property type="match status" value="1"/>
</dbReference>
<dbReference type="Pfam" id="PF00560">
    <property type="entry name" value="LRR_1"/>
    <property type="match status" value="1"/>
</dbReference>
<name>A0A6A3D440_HIBSY</name>
<evidence type="ECO:0000256" key="2">
    <source>
        <dbReference type="ARBA" id="ARBA00022525"/>
    </source>
</evidence>
<sequence>MGKFGLNSFYGDIPGGLFNKRVDTIFLNNNQFEGELPQNLGNSPASVINLANKKFSENIPVSFGLASSKLKEILLLNNQLTGCIPEGVGMFSEMQVFDVSRDALIDHLPDTISCLSDIEVLNLPP</sequence>
<protein>
    <submittedName>
        <fullName evidence="6">Uncharacterized protein</fullName>
    </submittedName>
</protein>
<organism evidence="6 7">
    <name type="scientific">Hibiscus syriacus</name>
    <name type="common">Rose of Sharon</name>
    <dbReference type="NCBI Taxonomy" id="106335"/>
    <lineage>
        <taxon>Eukaryota</taxon>
        <taxon>Viridiplantae</taxon>
        <taxon>Streptophyta</taxon>
        <taxon>Embryophyta</taxon>
        <taxon>Tracheophyta</taxon>
        <taxon>Spermatophyta</taxon>
        <taxon>Magnoliopsida</taxon>
        <taxon>eudicotyledons</taxon>
        <taxon>Gunneridae</taxon>
        <taxon>Pentapetalae</taxon>
        <taxon>rosids</taxon>
        <taxon>malvids</taxon>
        <taxon>Malvales</taxon>
        <taxon>Malvaceae</taxon>
        <taxon>Malvoideae</taxon>
        <taxon>Hibiscus</taxon>
    </lineage>
</organism>
<keyword evidence="2" id="KW-0964">Secreted</keyword>
<evidence type="ECO:0000256" key="1">
    <source>
        <dbReference type="ARBA" id="ARBA00004613"/>
    </source>
</evidence>
<comment type="caution">
    <text evidence="6">The sequence shown here is derived from an EMBL/GenBank/DDBJ whole genome shotgun (WGS) entry which is preliminary data.</text>
</comment>
<dbReference type="GO" id="GO:0005576">
    <property type="term" value="C:extracellular region"/>
    <property type="evidence" value="ECO:0007669"/>
    <property type="project" value="UniProtKB-SubCell"/>
</dbReference>
<keyword evidence="5" id="KW-0677">Repeat</keyword>
<evidence type="ECO:0000313" key="7">
    <source>
        <dbReference type="Proteomes" id="UP000436088"/>
    </source>
</evidence>
<keyword evidence="4" id="KW-0732">Signal</keyword>
<dbReference type="EMBL" id="VEPZ02000032">
    <property type="protein sequence ID" value="KAE8735407.1"/>
    <property type="molecule type" value="Genomic_DNA"/>
</dbReference>
<gene>
    <name evidence="6" type="ORF">F3Y22_tig00000340pilonHSYRG00339</name>
</gene>
<keyword evidence="7" id="KW-1185">Reference proteome</keyword>
<reference evidence="6" key="1">
    <citation type="submission" date="2019-09" db="EMBL/GenBank/DDBJ databases">
        <title>Draft genome information of white flower Hibiscus syriacus.</title>
        <authorList>
            <person name="Kim Y.-M."/>
        </authorList>
    </citation>
    <scope>NUCLEOTIDE SEQUENCE [LARGE SCALE GENOMIC DNA]</scope>
    <source>
        <strain evidence="6">YM2019G1</strain>
    </source>
</reference>
<comment type="subcellular location">
    <subcellularLocation>
        <location evidence="1">Secreted</location>
    </subcellularLocation>
</comment>
<dbReference type="InterPro" id="IPR032675">
    <property type="entry name" value="LRR_dom_sf"/>
</dbReference>
<accession>A0A6A3D440</accession>
<dbReference type="AlphaFoldDB" id="A0A6A3D440"/>
<keyword evidence="3" id="KW-0433">Leucine-rich repeat</keyword>
<dbReference type="InterPro" id="IPR001611">
    <property type="entry name" value="Leu-rich_rpt"/>
</dbReference>
<evidence type="ECO:0000256" key="5">
    <source>
        <dbReference type="ARBA" id="ARBA00022737"/>
    </source>
</evidence>
<dbReference type="InterPro" id="IPR051582">
    <property type="entry name" value="LRR_extensin-like_regulator"/>
</dbReference>
<dbReference type="Proteomes" id="UP000436088">
    <property type="component" value="Unassembled WGS sequence"/>
</dbReference>
<evidence type="ECO:0000256" key="3">
    <source>
        <dbReference type="ARBA" id="ARBA00022614"/>
    </source>
</evidence>
<evidence type="ECO:0000313" key="6">
    <source>
        <dbReference type="EMBL" id="KAE8735407.1"/>
    </source>
</evidence>
<proteinExistence type="predicted"/>
<evidence type="ECO:0000256" key="4">
    <source>
        <dbReference type="ARBA" id="ARBA00022729"/>
    </source>
</evidence>
<dbReference type="Gene3D" id="3.80.10.10">
    <property type="entry name" value="Ribonuclease Inhibitor"/>
    <property type="match status" value="1"/>
</dbReference>
<dbReference type="PANTHER" id="PTHR32093">
    <property type="entry name" value="LEUCINE-RICH REPEAT EXTENSIN-LIKE PROTEIN 3-RELATED"/>
    <property type="match status" value="1"/>
</dbReference>
<dbReference type="PANTHER" id="PTHR32093:SF86">
    <property type="entry name" value="EXTENSIN-LIKE PROTEIN"/>
    <property type="match status" value="1"/>
</dbReference>